<keyword evidence="2" id="KW-0472">Membrane</keyword>
<dbReference type="AlphaFoldDB" id="A0A927G7E6"/>
<dbReference type="RefSeq" id="WP_191827825.1">
    <property type="nucleotide sequence ID" value="NZ_JACYHB010000002.1"/>
</dbReference>
<name>A0A927G7E6_9MICO</name>
<accession>A0A927G7E6</accession>
<dbReference type="Pfam" id="PF11222">
    <property type="entry name" value="DUF3017"/>
    <property type="match status" value="1"/>
</dbReference>
<protein>
    <submittedName>
        <fullName evidence="3">DUF3017 domain-containing protein</fullName>
    </submittedName>
</protein>
<evidence type="ECO:0000313" key="4">
    <source>
        <dbReference type="Proteomes" id="UP000610846"/>
    </source>
</evidence>
<keyword evidence="2" id="KW-0812">Transmembrane</keyword>
<feature type="transmembrane region" description="Helical" evidence="2">
    <location>
        <begin position="58"/>
        <end position="76"/>
    </location>
</feature>
<feature type="transmembrane region" description="Helical" evidence="2">
    <location>
        <begin position="83"/>
        <end position="99"/>
    </location>
</feature>
<keyword evidence="4" id="KW-1185">Reference proteome</keyword>
<dbReference type="EMBL" id="JACYHB010000002">
    <property type="protein sequence ID" value="MBD8078272.1"/>
    <property type="molecule type" value="Genomic_DNA"/>
</dbReference>
<evidence type="ECO:0000313" key="3">
    <source>
        <dbReference type="EMBL" id="MBD8078272.1"/>
    </source>
</evidence>
<evidence type="ECO:0000256" key="2">
    <source>
        <dbReference type="SAM" id="Phobius"/>
    </source>
</evidence>
<feature type="transmembrane region" description="Helical" evidence="2">
    <location>
        <begin position="119"/>
        <end position="137"/>
    </location>
</feature>
<keyword evidence="2" id="KW-1133">Transmembrane helix</keyword>
<comment type="caution">
    <text evidence="3">The sequence shown here is derived from an EMBL/GenBank/DDBJ whole genome shotgun (WGS) entry which is preliminary data.</text>
</comment>
<reference evidence="3" key="2">
    <citation type="submission" date="2020-09" db="EMBL/GenBank/DDBJ databases">
        <authorList>
            <person name="Yu Y."/>
        </authorList>
    </citation>
    <scope>NUCLEOTIDE SEQUENCE</scope>
    <source>
        <strain evidence="3">KCTC 49039</strain>
    </source>
</reference>
<organism evidence="3 4">
    <name type="scientific">Cellulosimicrobium arenosum</name>
    <dbReference type="NCBI Taxonomy" id="2708133"/>
    <lineage>
        <taxon>Bacteria</taxon>
        <taxon>Bacillati</taxon>
        <taxon>Actinomycetota</taxon>
        <taxon>Actinomycetes</taxon>
        <taxon>Micrococcales</taxon>
        <taxon>Promicromonosporaceae</taxon>
        <taxon>Cellulosimicrobium</taxon>
    </lineage>
</organism>
<reference evidence="3" key="1">
    <citation type="journal article" date="2018" name="Curr. Microbiol.">
        <title>Cellulosimicrobium arenosum sp. nov., Isolated from Marine Sediment Sand.</title>
        <authorList>
            <person name="Oh M."/>
            <person name="Kim J.H."/>
            <person name="Yoon J.H."/>
            <person name="Schumann P."/>
            <person name="Kim W."/>
        </authorList>
    </citation>
    <scope>NUCLEOTIDE SEQUENCE</scope>
    <source>
        <strain evidence="3">KCTC 49039</strain>
    </source>
</reference>
<sequence>MSGTGDTGRTREAEGGSAGSAPAAPPGRRPVPVPVWHHVTDDAGPGPGSSRSASRRPAMWIVLAGVLLATVVAVLVDARAGCLVLAGVLVAAGLARAFLPGPGPVGISVRSRGLDTFFFLAPAVAIAFLALTTPGVVPQG</sequence>
<dbReference type="InterPro" id="IPR021385">
    <property type="entry name" value="DUF3017"/>
</dbReference>
<feature type="compositionally biased region" description="Pro residues" evidence="1">
    <location>
        <begin position="23"/>
        <end position="33"/>
    </location>
</feature>
<dbReference type="Proteomes" id="UP000610846">
    <property type="component" value="Unassembled WGS sequence"/>
</dbReference>
<gene>
    <name evidence="3" type="ORF">IF651_04270</name>
</gene>
<feature type="region of interest" description="Disordered" evidence="1">
    <location>
        <begin position="1"/>
        <end position="53"/>
    </location>
</feature>
<proteinExistence type="predicted"/>
<evidence type="ECO:0000256" key="1">
    <source>
        <dbReference type="SAM" id="MobiDB-lite"/>
    </source>
</evidence>